<evidence type="ECO:0000313" key="1">
    <source>
        <dbReference type="EMBL" id="KAH1091623.1"/>
    </source>
</evidence>
<comment type="caution">
    <text evidence="1">The sequence shown here is derived from an EMBL/GenBank/DDBJ whole genome shotgun (WGS) entry which is preliminary data.</text>
</comment>
<protein>
    <submittedName>
        <fullName evidence="1">Uncharacterized protein</fullName>
    </submittedName>
</protein>
<gene>
    <name evidence="1" type="ORF">J1N35_018880</name>
</gene>
<name>A0A9D3VS13_9ROSI</name>
<organism evidence="1 2">
    <name type="scientific">Gossypium stocksii</name>
    <dbReference type="NCBI Taxonomy" id="47602"/>
    <lineage>
        <taxon>Eukaryota</taxon>
        <taxon>Viridiplantae</taxon>
        <taxon>Streptophyta</taxon>
        <taxon>Embryophyta</taxon>
        <taxon>Tracheophyta</taxon>
        <taxon>Spermatophyta</taxon>
        <taxon>Magnoliopsida</taxon>
        <taxon>eudicotyledons</taxon>
        <taxon>Gunneridae</taxon>
        <taxon>Pentapetalae</taxon>
        <taxon>rosids</taxon>
        <taxon>malvids</taxon>
        <taxon>Malvales</taxon>
        <taxon>Malvaceae</taxon>
        <taxon>Malvoideae</taxon>
        <taxon>Gossypium</taxon>
    </lineage>
</organism>
<reference evidence="1 2" key="1">
    <citation type="journal article" date="2021" name="Plant Biotechnol. J.">
        <title>Multi-omics assisted identification of the key and species-specific regulatory components of drought-tolerant mechanisms in Gossypium stocksii.</title>
        <authorList>
            <person name="Yu D."/>
            <person name="Ke L."/>
            <person name="Zhang D."/>
            <person name="Wu Y."/>
            <person name="Sun Y."/>
            <person name="Mei J."/>
            <person name="Sun J."/>
            <person name="Sun Y."/>
        </authorList>
    </citation>
    <scope>NUCLEOTIDE SEQUENCE [LARGE SCALE GENOMIC DNA]</scope>
    <source>
        <strain evidence="2">cv. E1</strain>
        <tissue evidence="1">Leaf</tissue>
    </source>
</reference>
<dbReference type="EMBL" id="JAIQCV010000006">
    <property type="protein sequence ID" value="KAH1091623.1"/>
    <property type="molecule type" value="Genomic_DNA"/>
</dbReference>
<proteinExistence type="predicted"/>
<dbReference type="AlphaFoldDB" id="A0A9D3VS13"/>
<dbReference type="Proteomes" id="UP000828251">
    <property type="component" value="Unassembled WGS sequence"/>
</dbReference>
<accession>A0A9D3VS13</accession>
<evidence type="ECO:0000313" key="2">
    <source>
        <dbReference type="Proteomes" id="UP000828251"/>
    </source>
</evidence>
<sequence>MSKGSSGKRKAVMSLDSGRIASAPKFKRRKVSAIRDFLPGCGRVTTPNF</sequence>
<keyword evidence="2" id="KW-1185">Reference proteome</keyword>